<feature type="signal peptide" evidence="3">
    <location>
        <begin position="1"/>
        <end position="28"/>
    </location>
</feature>
<keyword evidence="2" id="KW-1133">Transmembrane helix</keyword>
<feature type="coiled-coil region" evidence="1">
    <location>
        <begin position="54"/>
        <end position="102"/>
    </location>
</feature>
<keyword evidence="5" id="KW-1185">Reference proteome</keyword>
<evidence type="ECO:0000313" key="4">
    <source>
        <dbReference type="EMBL" id="GIO37889.1"/>
    </source>
</evidence>
<gene>
    <name evidence="4" type="ORF">J41TS12_27500</name>
</gene>
<evidence type="ECO:0000256" key="3">
    <source>
        <dbReference type="SAM" id="SignalP"/>
    </source>
</evidence>
<evidence type="ECO:0000256" key="2">
    <source>
        <dbReference type="SAM" id="Phobius"/>
    </source>
</evidence>
<comment type="caution">
    <text evidence="4">The sequence shown here is derived from an EMBL/GenBank/DDBJ whole genome shotgun (WGS) entry which is preliminary data.</text>
</comment>
<dbReference type="EMBL" id="BORR01000009">
    <property type="protein sequence ID" value="GIO37889.1"/>
    <property type="molecule type" value="Genomic_DNA"/>
</dbReference>
<feature type="chain" id="PRO_5038080201" evidence="3">
    <location>
        <begin position="29"/>
        <end position="140"/>
    </location>
</feature>
<reference evidence="4 5" key="1">
    <citation type="submission" date="2021-03" db="EMBL/GenBank/DDBJ databases">
        <title>Antimicrobial resistance genes in bacteria isolated from Japanese honey, and their potential for conferring macrolide and lincosamide resistance in the American foulbrood pathogen Paenibacillus larvae.</title>
        <authorList>
            <person name="Okamoto M."/>
            <person name="Kumagai M."/>
            <person name="Kanamori H."/>
            <person name="Takamatsu D."/>
        </authorList>
    </citation>
    <scope>NUCLEOTIDE SEQUENCE [LARGE SCALE GENOMIC DNA]</scope>
    <source>
        <strain evidence="4 5">J41TS12</strain>
    </source>
</reference>
<name>A0A919XTV3_9BACL</name>
<feature type="transmembrane region" description="Helical" evidence="2">
    <location>
        <begin position="115"/>
        <end position="134"/>
    </location>
</feature>
<protein>
    <submittedName>
        <fullName evidence="4">Uncharacterized protein</fullName>
    </submittedName>
</protein>
<dbReference type="AlphaFoldDB" id="A0A919XTV3"/>
<keyword evidence="2" id="KW-0472">Membrane</keyword>
<dbReference type="RefSeq" id="WP_212940112.1">
    <property type="nucleotide sequence ID" value="NZ_BORR01000009.1"/>
</dbReference>
<keyword evidence="2" id="KW-0812">Transmembrane</keyword>
<organism evidence="4 5">
    <name type="scientific">Paenibacillus antibioticophila</name>
    <dbReference type="NCBI Taxonomy" id="1274374"/>
    <lineage>
        <taxon>Bacteria</taxon>
        <taxon>Bacillati</taxon>
        <taxon>Bacillota</taxon>
        <taxon>Bacilli</taxon>
        <taxon>Bacillales</taxon>
        <taxon>Paenibacillaceae</taxon>
        <taxon>Paenibacillus</taxon>
    </lineage>
</organism>
<dbReference type="Proteomes" id="UP000681162">
    <property type="component" value="Unassembled WGS sequence"/>
</dbReference>
<sequence>MQIQRWCRRALLLVVVAAAGWSSLHAPAAPHAQAGFFSDMYQGIKEISELPSEVNELKESYQQTQDKLEEANATLEAYRQQNEALLEQNRELTESVAALTTAQQNRENQSRKLRIMIITGVLLIAGYFVVLRLIRLLLRR</sequence>
<keyword evidence="3" id="KW-0732">Signal</keyword>
<keyword evidence="1" id="KW-0175">Coiled coil</keyword>
<evidence type="ECO:0000256" key="1">
    <source>
        <dbReference type="SAM" id="Coils"/>
    </source>
</evidence>
<proteinExistence type="predicted"/>
<accession>A0A919XTV3</accession>
<evidence type="ECO:0000313" key="5">
    <source>
        <dbReference type="Proteomes" id="UP000681162"/>
    </source>
</evidence>